<comment type="caution">
    <text evidence="1">The sequence shown here is derived from an EMBL/GenBank/DDBJ whole genome shotgun (WGS) entry which is preliminary data.</text>
</comment>
<gene>
    <name evidence="1" type="ORF">GETHPA_12600</name>
</gene>
<dbReference type="Pfam" id="PF11383">
    <property type="entry name" value="DUF3187"/>
    <property type="match status" value="1"/>
</dbReference>
<accession>A0ABQ5Q4Q4</accession>
<evidence type="ECO:0000313" key="2">
    <source>
        <dbReference type="Proteomes" id="UP001165089"/>
    </source>
</evidence>
<dbReference type="RefSeq" id="WP_285723743.1">
    <property type="nucleotide sequence ID" value="NZ_BSDD01000002.1"/>
</dbReference>
<proteinExistence type="predicted"/>
<organism evidence="1 2">
    <name type="scientific">Geothrix rubra</name>
    <dbReference type="NCBI Taxonomy" id="2927977"/>
    <lineage>
        <taxon>Bacteria</taxon>
        <taxon>Pseudomonadati</taxon>
        <taxon>Acidobacteriota</taxon>
        <taxon>Holophagae</taxon>
        <taxon>Holophagales</taxon>
        <taxon>Holophagaceae</taxon>
        <taxon>Geothrix</taxon>
    </lineage>
</organism>
<name>A0ABQ5Q4Q4_9BACT</name>
<dbReference type="Proteomes" id="UP001165089">
    <property type="component" value="Unassembled WGS sequence"/>
</dbReference>
<dbReference type="EMBL" id="BSDD01000002">
    <property type="protein sequence ID" value="GLH69727.1"/>
    <property type="molecule type" value="Genomic_DNA"/>
</dbReference>
<evidence type="ECO:0000313" key="1">
    <source>
        <dbReference type="EMBL" id="GLH69727.1"/>
    </source>
</evidence>
<sequence length="243" mass="27683">MALLLGSLLPLFGQEPMEMGPIPTREMFPLYLLPMVYQPVDPTPLGRGRWRVALDHMQANTFEFSDNLKDQAPRDAQGRLAITREFVLAHASEYAAIPLMFFFDEEIARTSLRVRYGLTDQTDLWMELPYQSQSGGFLDGVIEDFHKLGFEQFGRDLVKKDQVTLMVMTYGHLDFYSDQSIRGKTQDPTVGLLHRVTGGPTWTLSAYLALKPPITTTYGIFRSGWDHSLGLTGRWQPNLHHVF</sequence>
<evidence type="ECO:0008006" key="3">
    <source>
        <dbReference type="Google" id="ProtNLM"/>
    </source>
</evidence>
<dbReference type="InterPro" id="IPR021523">
    <property type="entry name" value="DUF3187"/>
</dbReference>
<keyword evidence="2" id="KW-1185">Reference proteome</keyword>
<reference evidence="1 2" key="1">
    <citation type="journal article" date="2023" name="Antonie Van Leeuwenhoek">
        <title>Mesoterricola silvestris gen. nov., sp. nov., Mesoterricola sediminis sp. nov., Geothrix oryzae sp. nov., Geothrix edaphica sp. nov., Geothrix rubra sp. nov., and Geothrix limicola sp. nov., six novel members of Acidobacteriota isolated from soils.</title>
        <authorList>
            <person name="Itoh H."/>
            <person name="Sugisawa Y."/>
            <person name="Mise K."/>
            <person name="Xu Z."/>
            <person name="Kuniyasu M."/>
            <person name="Ushijima N."/>
            <person name="Kawano K."/>
            <person name="Kobayashi E."/>
            <person name="Shiratori Y."/>
            <person name="Masuda Y."/>
            <person name="Senoo K."/>
        </authorList>
    </citation>
    <scope>NUCLEOTIDE SEQUENCE [LARGE SCALE GENOMIC DNA]</scope>
    <source>
        <strain evidence="1 2">Red803</strain>
    </source>
</reference>
<protein>
    <recommendedName>
        <fullName evidence="3">Transporter</fullName>
    </recommendedName>
</protein>